<dbReference type="EMBL" id="DTDH01000212">
    <property type="protein sequence ID" value="HGT99256.1"/>
    <property type="molecule type" value="Genomic_DNA"/>
</dbReference>
<organism evidence="3">
    <name type="scientific">Ignisphaera aggregans</name>
    <dbReference type="NCBI Taxonomy" id="334771"/>
    <lineage>
        <taxon>Archaea</taxon>
        <taxon>Thermoproteota</taxon>
        <taxon>Thermoprotei</taxon>
        <taxon>Desulfurococcales</taxon>
        <taxon>Desulfurococcaceae</taxon>
        <taxon>Ignisphaera</taxon>
    </lineage>
</organism>
<comment type="caution">
    <text evidence="3">The sequence shown here is derived from an EMBL/GenBank/DDBJ whole genome shotgun (WGS) entry which is preliminary data.</text>
</comment>
<feature type="transmembrane region" description="Helical" evidence="1">
    <location>
        <begin position="133"/>
        <end position="151"/>
    </location>
</feature>
<dbReference type="Pfam" id="PF09973">
    <property type="entry name" value="DUF2208"/>
    <property type="match status" value="1"/>
</dbReference>
<keyword evidence="1" id="KW-1133">Transmembrane helix</keyword>
<dbReference type="EMBL" id="DTAU01000031">
    <property type="protein sequence ID" value="HFQ78326.1"/>
    <property type="molecule type" value="Genomic_DNA"/>
</dbReference>
<proteinExistence type="predicted"/>
<keyword evidence="1" id="KW-0472">Membrane</keyword>
<dbReference type="AlphaFoldDB" id="A0A7J3N0K2"/>
<feature type="transmembrane region" description="Helical" evidence="1">
    <location>
        <begin position="12"/>
        <end position="28"/>
    </location>
</feature>
<name>A0A7J3N0K2_9CREN</name>
<feature type="transmembrane region" description="Helical" evidence="1">
    <location>
        <begin position="34"/>
        <end position="51"/>
    </location>
</feature>
<evidence type="ECO:0000256" key="1">
    <source>
        <dbReference type="SAM" id="Phobius"/>
    </source>
</evidence>
<accession>A0A7J3N0K2</accession>
<sequence length="229" mass="27210">MHTMNSKVTSTALTILPLLFFSIVSTFLPRENLWIVFLLYTIALITLMNLMPRIRSRKIASEFRGTVLFRCDEKAVMDIVMRDQELLNEIRKQMRSTFIFMMVPFILWFIIIPPLSNILIIDSAPYPEKFLRYLAFYGIMWGMMYGLRYIFMPKRIVIPLTRYEILSTGIRYANVWIPFPMDKNRYSVKVDHKKGYVEIHDKNSKQAYRLYTTDTYKLQSIVEKYGFSS</sequence>
<protein>
    <submittedName>
        <fullName evidence="3">DUF2208 domain-containing protein</fullName>
    </submittedName>
</protein>
<reference evidence="3" key="1">
    <citation type="journal article" date="2020" name="mSystems">
        <title>Genome- and Community-Level Interaction Insights into Carbon Utilization and Element Cycling Functions of Hydrothermarchaeota in Hydrothermal Sediment.</title>
        <authorList>
            <person name="Zhou Z."/>
            <person name="Liu Y."/>
            <person name="Xu W."/>
            <person name="Pan J."/>
            <person name="Luo Z.H."/>
            <person name="Li M."/>
        </authorList>
    </citation>
    <scope>NUCLEOTIDE SEQUENCE [LARGE SCALE GENOMIC DNA]</scope>
    <source>
        <strain evidence="2">SpSt-629</strain>
        <strain evidence="3">SpSt-688</strain>
    </source>
</reference>
<keyword evidence="1" id="KW-0812">Transmembrane</keyword>
<dbReference type="InterPro" id="IPR009198">
    <property type="entry name" value="UCP014484_TM"/>
</dbReference>
<gene>
    <name evidence="2" type="ORF">ENT99_01305</name>
    <name evidence="3" type="ORF">ENU64_07515</name>
</gene>
<evidence type="ECO:0000313" key="3">
    <source>
        <dbReference type="EMBL" id="HGT99256.1"/>
    </source>
</evidence>
<evidence type="ECO:0000313" key="2">
    <source>
        <dbReference type="EMBL" id="HFQ78326.1"/>
    </source>
</evidence>
<feature type="transmembrane region" description="Helical" evidence="1">
    <location>
        <begin position="98"/>
        <end position="121"/>
    </location>
</feature>